<dbReference type="GO" id="GO:0004315">
    <property type="term" value="F:3-oxoacyl-[acyl-carrier-protein] synthase activity"/>
    <property type="evidence" value="ECO:0007669"/>
    <property type="project" value="UniProtKB-UniRule"/>
</dbReference>
<comment type="caution">
    <text evidence="15">The sequence shown here is derived from an EMBL/GenBank/DDBJ whole genome shotgun (WGS) entry which is preliminary data.</text>
</comment>
<dbReference type="PROSITE" id="PS00606">
    <property type="entry name" value="KS3_1"/>
    <property type="match status" value="1"/>
</dbReference>
<dbReference type="NCBIfam" id="TIGR03150">
    <property type="entry name" value="fabF"/>
    <property type="match status" value="1"/>
</dbReference>
<dbReference type="SUPFAM" id="SSF53901">
    <property type="entry name" value="Thiolase-like"/>
    <property type="match status" value="2"/>
</dbReference>
<dbReference type="NCBIfam" id="NF005589">
    <property type="entry name" value="PRK07314.1"/>
    <property type="match status" value="1"/>
</dbReference>
<dbReference type="Pfam" id="PF00109">
    <property type="entry name" value="ketoacyl-synt"/>
    <property type="match status" value="1"/>
</dbReference>
<comment type="catalytic activity">
    <reaction evidence="11">
        <text>(9Z)-hexadecenoyl-[ACP] + malonyl-[ACP] + H(+) = 3-oxo-(11Z)-octadecenoyl-[ACP] + holo-[ACP] + CO2</text>
        <dbReference type="Rhea" id="RHEA:55040"/>
        <dbReference type="Rhea" id="RHEA-COMP:9623"/>
        <dbReference type="Rhea" id="RHEA-COMP:9685"/>
        <dbReference type="Rhea" id="RHEA-COMP:10800"/>
        <dbReference type="Rhea" id="RHEA-COMP:14074"/>
        <dbReference type="ChEBI" id="CHEBI:15378"/>
        <dbReference type="ChEBI" id="CHEBI:16526"/>
        <dbReference type="ChEBI" id="CHEBI:64479"/>
        <dbReference type="ChEBI" id="CHEBI:78449"/>
        <dbReference type="ChEBI" id="CHEBI:83989"/>
        <dbReference type="ChEBI" id="CHEBI:138538"/>
        <dbReference type="EC" id="2.3.1.179"/>
    </reaction>
</comment>
<comment type="similarity">
    <text evidence="2 11 13">Belongs to the thiolase-like superfamily. Beta-ketoacyl-ACP synthases family.</text>
</comment>
<dbReference type="GO" id="GO:0005829">
    <property type="term" value="C:cytosol"/>
    <property type="evidence" value="ECO:0007669"/>
    <property type="project" value="TreeGrafter"/>
</dbReference>
<evidence type="ECO:0000256" key="7">
    <source>
        <dbReference type="ARBA" id="ARBA00022832"/>
    </source>
</evidence>
<dbReference type="PIRSF" id="PIRSF000447">
    <property type="entry name" value="KAS_II"/>
    <property type="match status" value="1"/>
</dbReference>
<dbReference type="PROSITE" id="PS52004">
    <property type="entry name" value="KS3_2"/>
    <property type="match status" value="1"/>
</dbReference>
<evidence type="ECO:0000256" key="11">
    <source>
        <dbReference type="PIRNR" id="PIRNR000447"/>
    </source>
</evidence>
<dbReference type="InterPro" id="IPR016039">
    <property type="entry name" value="Thiolase-like"/>
</dbReference>
<keyword evidence="5 11" id="KW-0444">Lipid biosynthesis</keyword>
<dbReference type="CDD" id="cd00834">
    <property type="entry name" value="KAS_I_II"/>
    <property type="match status" value="1"/>
</dbReference>
<dbReference type="FunFam" id="3.40.47.10:FF:000009">
    <property type="entry name" value="3-oxoacyl-[acyl-carrier-protein] synthase 2"/>
    <property type="match status" value="1"/>
</dbReference>
<dbReference type="UniPathway" id="UPA00094"/>
<keyword evidence="8" id="KW-0443">Lipid metabolism</keyword>
<keyword evidence="16" id="KW-1185">Reference proteome</keyword>
<dbReference type="EC" id="2.3.1.179" evidence="3 11"/>
<reference evidence="15 16" key="1">
    <citation type="submission" date="2013-11" db="EMBL/GenBank/DDBJ databases">
        <title>The Genome Sequence of Eikenella corrodens CC92I.</title>
        <authorList>
            <consortium name="The Broad Institute Genomics Platform"/>
            <person name="Earl A."/>
            <person name="Allen-Vercoe E."/>
            <person name="Daigneault M."/>
            <person name="Young S.K."/>
            <person name="Zeng Q."/>
            <person name="Gargeya S."/>
            <person name="Fitzgerald M."/>
            <person name="Abouelleil A."/>
            <person name="Alvarado L."/>
            <person name="Chapman S.B."/>
            <person name="Gainer-Dewar J."/>
            <person name="Goldberg J."/>
            <person name="Griggs A."/>
            <person name="Gujja S."/>
            <person name="Hansen M."/>
            <person name="Howarth C."/>
            <person name="Imamovic A."/>
            <person name="Ireland A."/>
            <person name="Larimer J."/>
            <person name="McCowan C."/>
            <person name="Murphy C."/>
            <person name="Pearson M."/>
            <person name="Poon T.W."/>
            <person name="Priest M."/>
            <person name="Roberts A."/>
            <person name="Saif S."/>
            <person name="Shea T."/>
            <person name="Sykes S."/>
            <person name="Wortman J."/>
            <person name="Nusbaum C."/>
            <person name="Birren B."/>
        </authorList>
    </citation>
    <scope>NUCLEOTIDE SEQUENCE [LARGE SCALE GENOMIC DNA]</scope>
    <source>
        <strain evidence="15 16">CC92I</strain>
    </source>
</reference>
<evidence type="ECO:0000256" key="1">
    <source>
        <dbReference type="ARBA" id="ARBA00005194"/>
    </source>
</evidence>
<dbReference type="InterPro" id="IPR017568">
    <property type="entry name" value="3-oxoacyl-ACP_synth-2"/>
</dbReference>
<feature type="domain" description="Ketosynthase family 3 (KS3)" evidence="14">
    <location>
        <begin position="3"/>
        <end position="412"/>
    </location>
</feature>
<feature type="active site" description="For beta-ketoacyl synthase activity" evidence="12">
    <location>
        <position position="165"/>
    </location>
</feature>
<evidence type="ECO:0000256" key="10">
    <source>
        <dbReference type="ARBA" id="ARBA00023315"/>
    </source>
</evidence>
<evidence type="ECO:0000256" key="2">
    <source>
        <dbReference type="ARBA" id="ARBA00008467"/>
    </source>
</evidence>
<dbReference type="SMART" id="SM00825">
    <property type="entry name" value="PKS_KS"/>
    <property type="match status" value="1"/>
</dbReference>
<dbReference type="AlphaFoldDB" id="V7I9F8"/>
<evidence type="ECO:0000256" key="12">
    <source>
        <dbReference type="PIRSR" id="PIRSR000447-1"/>
    </source>
</evidence>
<keyword evidence="6 11" id="KW-0808">Transferase</keyword>
<dbReference type="InterPro" id="IPR000794">
    <property type="entry name" value="Beta-ketoacyl_synthase"/>
</dbReference>
<keyword evidence="9 11" id="KW-0275">Fatty acid biosynthesis</keyword>
<comment type="function">
    <text evidence="11">Involved in the type II fatty acid elongation cycle. Catalyzes the elongation of a wide range of acyl-ACP by the addition of two carbons from malonyl-ACP to an acyl acceptor. Can efficiently catalyze the conversion of palmitoleoyl-ACP (cis-hexadec-9-enoyl-ACP) to cis-vaccenoyl-ACP (cis-octadec-11-enoyl-ACP), an essential step in the thermal regulation of fatty acid composition.</text>
</comment>
<evidence type="ECO:0000256" key="9">
    <source>
        <dbReference type="ARBA" id="ARBA00023160"/>
    </source>
</evidence>
<proteinExistence type="inferred from homology"/>
<protein>
    <recommendedName>
        <fullName evidence="4 11">3-oxoacyl-[acyl-carrier-protein] synthase 2</fullName>
        <ecNumber evidence="3 11">2.3.1.179</ecNumber>
    </recommendedName>
</protein>
<dbReference type="RefSeq" id="WP_023887889.1">
    <property type="nucleotide sequence ID" value="NZ_KI635565.1"/>
</dbReference>
<comment type="catalytic activity">
    <reaction evidence="11">
        <text>a fatty acyl-[ACP] + malonyl-[ACP] + H(+) = a 3-oxoacyl-[ACP] + holo-[ACP] + CO2</text>
        <dbReference type="Rhea" id="RHEA:22836"/>
        <dbReference type="Rhea" id="RHEA-COMP:9623"/>
        <dbReference type="Rhea" id="RHEA-COMP:9685"/>
        <dbReference type="Rhea" id="RHEA-COMP:9916"/>
        <dbReference type="Rhea" id="RHEA-COMP:14125"/>
        <dbReference type="ChEBI" id="CHEBI:15378"/>
        <dbReference type="ChEBI" id="CHEBI:16526"/>
        <dbReference type="ChEBI" id="CHEBI:64479"/>
        <dbReference type="ChEBI" id="CHEBI:78449"/>
        <dbReference type="ChEBI" id="CHEBI:78776"/>
        <dbReference type="ChEBI" id="CHEBI:138651"/>
    </reaction>
</comment>
<dbReference type="EMBL" id="AZGQ01000012">
    <property type="protein sequence ID" value="ETA82845.1"/>
    <property type="molecule type" value="Genomic_DNA"/>
</dbReference>
<dbReference type="InterPro" id="IPR014030">
    <property type="entry name" value="Ketoacyl_synth_N"/>
</dbReference>
<dbReference type="PATRIC" id="fig|1073362.3.peg.2195"/>
<evidence type="ECO:0000256" key="3">
    <source>
        <dbReference type="ARBA" id="ARBA00012356"/>
    </source>
</evidence>
<dbReference type="GO" id="GO:0006633">
    <property type="term" value="P:fatty acid biosynthetic process"/>
    <property type="evidence" value="ECO:0007669"/>
    <property type="project" value="UniProtKB-UniRule"/>
</dbReference>
<keyword evidence="7" id="KW-0276">Fatty acid metabolism</keyword>
<dbReference type="InterPro" id="IPR014031">
    <property type="entry name" value="Ketoacyl_synth_C"/>
</dbReference>
<evidence type="ECO:0000256" key="8">
    <source>
        <dbReference type="ARBA" id="ARBA00023098"/>
    </source>
</evidence>
<dbReference type="HOGENOM" id="CLU_000022_69_2_4"/>
<evidence type="ECO:0000256" key="13">
    <source>
        <dbReference type="RuleBase" id="RU003694"/>
    </source>
</evidence>
<gene>
    <name evidence="15" type="ORF">HMPREF1177_01927</name>
</gene>
<evidence type="ECO:0000256" key="5">
    <source>
        <dbReference type="ARBA" id="ARBA00022516"/>
    </source>
</evidence>
<evidence type="ECO:0000313" key="15">
    <source>
        <dbReference type="EMBL" id="ETA82845.1"/>
    </source>
</evidence>
<accession>V7I9F8</accession>
<dbReference type="PANTHER" id="PTHR11712">
    <property type="entry name" value="POLYKETIDE SYNTHASE-RELATED"/>
    <property type="match status" value="1"/>
</dbReference>
<evidence type="ECO:0000313" key="16">
    <source>
        <dbReference type="Proteomes" id="UP000018554"/>
    </source>
</evidence>
<comment type="pathway">
    <text evidence="1 11">Lipid metabolism; fatty acid biosynthesis.</text>
</comment>
<sequence length="415" mass="43134">MSQRRVVVTGLGQISPVGNNVADAWQNLLAGVSGIGRITRFDAGELSAQIAGEVKDFQIGDYIGAKEARRMDAFIHYGIAAALQAVADAGLDDYAALDKTRVGVNIGSGIGGLPSIEETGIVVHENGPRRINPFFIPGSLINLIAGHVTILKGYQGPSYGIVSACTTGAHCIGDAARMIQYGDADVMVAGGAEGAVCMLGVGGFAAMKALSTRNDDPATASRPWDKDRDGFVMGEGAGVLVLEEYEHAKKRGAKIYAELAGFGMSSDAHHITAPNAEGPALAVARALKDAGLNPNDIDYVNAHGTSTPLGDANETTALKLAFGEHAKKLVVNSTKSMTGHLLGGAGGVEAVYSVLALYHQKSPPTINIFEQDIEGGCDLDYCANEARDLPIRAAISNSFGFGGTNGTLAFKRFDG</sequence>
<dbReference type="InterPro" id="IPR018201">
    <property type="entry name" value="Ketoacyl_synth_AS"/>
</dbReference>
<name>V7I9F8_EIKCO</name>
<dbReference type="InterPro" id="IPR020841">
    <property type="entry name" value="PKS_Beta-ketoAc_synthase_dom"/>
</dbReference>
<evidence type="ECO:0000256" key="6">
    <source>
        <dbReference type="ARBA" id="ARBA00022679"/>
    </source>
</evidence>
<keyword evidence="10 11" id="KW-0012">Acyltransferase</keyword>
<dbReference type="Pfam" id="PF02801">
    <property type="entry name" value="Ketoacyl-synt_C"/>
    <property type="match status" value="1"/>
</dbReference>
<evidence type="ECO:0000259" key="14">
    <source>
        <dbReference type="PROSITE" id="PS52004"/>
    </source>
</evidence>
<dbReference type="Gene3D" id="3.40.47.10">
    <property type="match status" value="1"/>
</dbReference>
<evidence type="ECO:0000256" key="4">
    <source>
        <dbReference type="ARBA" id="ARBA00014657"/>
    </source>
</evidence>
<dbReference type="PANTHER" id="PTHR11712:SF336">
    <property type="entry name" value="3-OXOACYL-[ACYL-CARRIER-PROTEIN] SYNTHASE, MITOCHONDRIAL"/>
    <property type="match status" value="1"/>
</dbReference>
<organism evidence="15 16">
    <name type="scientific">Eikenella corrodens CC92I</name>
    <dbReference type="NCBI Taxonomy" id="1073362"/>
    <lineage>
        <taxon>Bacteria</taxon>
        <taxon>Pseudomonadati</taxon>
        <taxon>Pseudomonadota</taxon>
        <taxon>Betaproteobacteria</taxon>
        <taxon>Neisseriales</taxon>
        <taxon>Neisseriaceae</taxon>
        <taxon>Eikenella</taxon>
    </lineage>
</organism>
<dbReference type="Proteomes" id="UP000018554">
    <property type="component" value="Unassembled WGS sequence"/>
</dbReference>